<reference evidence="3" key="1">
    <citation type="journal article" date="2019" name="Int. J. Syst. Evol. Microbiol.">
        <title>The Global Catalogue of Microorganisms (GCM) 10K type strain sequencing project: providing services to taxonomists for standard genome sequencing and annotation.</title>
        <authorList>
            <consortium name="The Broad Institute Genomics Platform"/>
            <consortium name="The Broad Institute Genome Sequencing Center for Infectious Disease"/>
            <person name="Wu L."/>
            <person name="Ma J."/>
        </authorList>
    </citation>
    <scope>NUCLEOTIDE SEQUENCE [LARGE SCALE GENOMIC DNA]</scope>
    <source>
        <strain evidence="3">JCM 30774</strain>
    </source>
</reference>
<accession>A0ABW4B056</accession>
<organism evidence="2 3">
    <name type="scientific">Rhodanobacter aciditrophus</name>
    <dbReference type="NCBI Taxonomy" id="1623218"/>
    <lineage>
        <taxon>Bacteria</taxon>
        <taxon>Pseudomonadati</taxon>
        <taxon>Pseudomonadota</taxon>
        <taxon>Gammaproteobacteria</taxon>
        <taxon>Lysobacterales</taxon>
        <taxon>Rhodanobacteraceae</taxon>
        <taxon>Rhodanobacter</taxon>
    </lineage>
</organism>
<dbReference type="SUPFAM" id="SSF56524">
    <property type="entry name" value="Oxidoreductase molybdopterin-binding domain"/>
    <property type="match status" value="1"/>
</dbReference>
<name>A0ABW4B056_9GAMM</name>
<evidence type="ECO:0000313" key="2">
    <source>
        <dbReference type="EMBL" id="MFD1382891.1"/>
    </source>
</evidence>
<sequence length="173" mass="19641">MNTFKRHLFFTFLLLTTSVTGFALEFNAPKGPIILTLGGNIDETNQGDSMVFDRDMLMALPSHEVSTDNPWNEGVQTYQGFNPIDLLAAVDAEGDMLRITALNQYITEIPVSDFQQFGAIIAYSKNQEIMSVRTKGPLMVVYDFDDYPELRSETYYGRSIWQIQSIEVFNSKE</sequence>
<keyword evidence="1" id="KW-0732">Signal</keyword>
<evidence type="ECO:0000313" key="3">
    <source>
        <dbReference type="Proteomes" id="UP001597059"/>
    </source>
</evidence>
<feature type="chain" id="PRO_5046086937" description="Oxidoreductase molybdopterin-binding domain-containing protein" evidence="1">
    <location>
        <begin position="24"/>
        <end position="173"/>
    </location>
</feature>
<dbReference type="Proteomes" id="UP001597059">
    <property type="component" value="Unassembled WGS sequence"/>
</dbReference>
<keyword evidence="3" id="KW-1185">Reference proteome</keyword>
<dbReference type="InterPro" id="IPR036374">
    <property type="entry name" value="OxRdtase_Mopterin-bd_sf"/>
</dbReference>
<dbReference type="RefSeq" id="WP_377366071.1">
    <property type="nucleotide sequence ID" value="NZ_JBHTMN010000007.1"/>
</dbReference>
<dbReference type="EMBL" id="JBHTMN010000007">
    <property type="protein sequence ID" value="MFD1382891.1"/>
    <property type="molecule type" value="Genomic_DNA"/>
</dbReference>
<comment type="caution">
    <text evidence="2">The sequence shown here is derived from an EMBL/GenBank/DDBJ whole genome shotgun (WGS) entry which is preliminary data.</text>
</comment>
<proteinExistence type="predicted"/>
<evidence type="ECO:0000256" key="1">
    <source>
        <dbReference type="SAM" id="SignalP"/>
    </source>
</evidence>
<evidence type="ECO:0008006" key="4">
    <source>
        <dbReference type="Google" id="ProtNLM"/>
    </source>
</evidence>
<protein>
    <recommendedName>
        <fullName evidence="4">Oxidoreductase molybdopterin-binding domain-containing protein</fullName>
    </recommendedName>
</protein>
<gene>
    <name evidence="2" type="ORF">ACFQ45_05920</name>
</gene>
<feature type="signal peptide" evidence="1">
    <location>
        <begin position="1"/>
        <end position="23"/>
    </location>
</feature>